<dbReference type="InterPro" id="IPR002110">
    <property type="entry name" value="Ankyrin_rpt"/>
</dbReference>
<proteinExistence type="predicted"/>
<evidence type="ECO:0000256" key="4">
    <source>
        <dbReference type="SAM" id="SignalP"/>
    </source>
</evidence>
<dbReference type="GO" id="GO:0004842">
    <property type="term" value="F:ubiquitin-protein transferase activity"/>
    <property type="evidence" value="ECO:0007669"/>
    <property type="project" value="TreeGrafter"/>
</dbReference>
<organism evidence="5 6">
    <name type="scientific">Adhaeribacter soli</name>
    <dbReference type="NCBI Taxonomy" id="2607655"/>
    <lineage>
        <taxon>Bacteria</taxon>
        <taxon>Pseudomonadati</taxon>
        <taxon>Bacteroidota</taxon>
        <taxon>Cytophagia</taxon>
        <taxon>Cytophagales</taxon>
        <taxon>Hymenobacteraceae</taxon>
        <taxon>Adhaeribacter</taxon>
    </lineage>
</organism>
<sequence length="151" mass="16386">MKKSLLLLVLTLSTSFLTIAQSKDEQLYAAVQKNDKAKVEALLQKKADPNYIKQAGPWMKVNPLITAVNNSNVEIVKLLIANQAQIDWKDGFNTTALMYAASKGNKEIVELLLASGADVNATDGEGNTVLTAAKESKNPEVISLIESKLNK</sequence>
<dbReference type="Gene3D" id="1.25.40.20">
    <property type="entry name" value="Ankyrin repeat-containing domain"/>
    <property type="match status" value="1"/>
</dbReference>
<keyword evidence="1" id="KW-0677">Repeat</keyword>
<dbReference type="PROSITE" id="PS50088">
    <property type="entry name" value="ANK_REPEAT"/>
    <property type="match status" value="2"/>
</dbReference>
<dbReference type="AlphaFoldDB" id="A0A5N1IV95"/>
<dbReference type="Proteomes" id="UP000326570">
    <property type="component" value="Unassembled WGS sequence"/>
</dbReference>
<dbReference type="EMBL" id="VTWT01000005">
    <property type="protein sequence ID" value="KAA9333678.1"/>
    <property type="molecule type" value="Genomic_DNA"/>
</dbReference>
<name>A0A5N1IV95_9BACT</name>
<feature type="chain" id="PRO_5024792223" evidence="4">
    <location>
        <begin position="21"/>
        <end position="151"/>
    </location>
</feature>
<dbReference type="SMART" id="SM00248">
    <property type="entry name" value="ANK"/>
    <property type="match status" value="3"/>
</dbReference>
<evidence type="ECO:0000256" key="3">
    <source>
        <dbReference type="PROSITE-ProRule" id="PRU00023"/>
    </source>
</evidence>
<evidence type="ECO:0000256" key="1">
    <source>
        <dbReference type="ARBA" id="ARBA00022737"/>
    </source>
</evidence>
<comment type="caution">
    <text evidence="5">The sequence shown here is derived from an EMBL/GenBank/DDBJ whole genome shotgun (WGS) entry which is preliminary data.</text>
</comment>
<reference evidence="5 6" key="1">
    <citation type="submission" date="2019-09" db="EMBL/GenBank/DDBJ databases">
        <title>Genome sequence of Adhaeribacter sp. M2.</title>
        <authorList>
            <person name="Srinivasan S."/>
        </authorList>
    </citation>
    <scope>NUCLEOTIDE SEQUENCE [LARGE SCALE GENOMIC DNA]</scope>
    <source>
        <strain evidence="5 6">M2</strain>
    </source>
</reference>
<keyword evidence="6" id="KW-1185">Reference proteome</keyword>
<dbReference type="PANTHER" id="PTHR24171:SF8">
    <property type="entry name" value="BRCA1-ASSOCIATED RING DOMAIN PROTEIN 1"/>
    <property type="match status" value="1"/>
</dbReference>
<keyword evidence="2 3" id="KW-0040">ANK repeat</keyword>
<gene>
    <name evidence="5" type="ORF">F0P94_10540</name>
</gene>
<evidence type="ECO:0000256" key="2">
    <source>
        <dbReference type="ARBA" id="ARBA00023043"/>
    </source>
</evidence>
<accession>A0A5N1IV95</accession>
<feature type="repeat" description="ANK" evidence="3">
    <location>
        <begin position="92"/>
        <end position="124"/>
    </location>
</feature>
<dbReference type="RefSeq" id="WP_150903844.1">
    <property type="nucleotide sequence ID" value="NZ_VTWT01000005.1"/>
</dbReference>
<protein>
    <submittedName>
        <fullName evidence="5">Ankyrin repeat domain-containing protein</fullName>
    </submittedName>
</protein>
<evidence type="ECO:0000313" key="6">
    <source>
        <dbReference type="Proteomes" id="UP000326570"/>
    </source>
</evidence>
<dbReference type="PROSITE" id="PS50297">
    <property type="entry name" value="ANK_REP_REGION"/>
    <property type="match status" value="1"/>
</dbReference>
<dbReference type="SUPFAM" id="SSF48403">
    <property type="entry name" value="Ankyrin repeat"/>
    <property type="match status" value="1"/>
</dbReference>
<dbReference type="InterPro" id="IPR036770">
    <property type="entry name" value="Ankyrin_rpt-contain_sf"/>
</dbReference>
<feature type="signal peptide" evidence="4">
    <location>
        <begin position="1"/>
        <end position="20"/>
    </location>
</feature>
<dbReference type="Pfam" id="PF12796">
    <property type="entry name" value="Ank_2"/>
    <property type="match status" value="1"/>
</dbReference>
<feature type="repeat" description="ANK" evidence="3">
    <location>
        <begin position="59"/>
        <end position="91"/>
    </location>
</feature>
<dbReference type="PANTHER" id="PTHR24171">
    <property type="entry name" value="ANKYRIN REPEAT DOMAIN-CONTAINING PROTEIN 39-RELATED"/>
    <property type="match status" value="1"/>
</dbReference>
<evidence type="ECO:0000313" key="5">
    <source>
        <dbReference type="EMBL" id="KAA9333678.1"/>
    </source>
</evidence>
<keyword evidence="4" id="KW-0732">Signal</keyword>
<dbReference type="GO" id="GO:0085020">
    <property type="term" value="P:protein K6-linked ubiquitination"/>
    <property type="evidence" value="ECO:0007669"/>
    <property type="project" value="TreeGrafter"/>
</dbReference>